<accession>A0A6I4T745</accession>
<gene>
    <name evidence="1" type="ORF">GRI91_12950</name>
</gene>
<keyword evidence="2" id="KW-1185">Reference proteome</keyword>
<sequence length="213" mass="24605">MQDEFVASDWISPNEAVEVLEPRYGANTKEFIADKLKDGLIDCHADLAWESSDKSLDAAWKNREETLKDEEEAEVERNIELDSAVWRSSRHWSWDLDYWRWPEGRFVATQSKKPASRTIVEGVKFKKKDILNLSKPPSKRGRKPKYAGWAILFEDMLKLERNALLNEEKFPNKASLEKYLTDCTAAAGELNSLDDETIRRFAHEAWGRVIASN</sequence>
<dbReference type="OrthoDB" id="9885767at2"/>
<dbReference type="RefSeq" id="WP_160737095.1">
    <property type="nucleotide sequence ID" value="NZ_WTYT01000005.1"/>
</dbReference>
<proteinExistence type="predicted"/>
<name>A0A6I4T745_9SPHN</name>
<evidence type="ECO:0000313" key="2">
    <source>
        <dbReference type="Proteomes" id="UP000438476"/>
    </source>
</evidence>
<dbReference type="EMBL" id="WTYT01000005">
    <property type="protein sequence ID" value="MXO66667.1"/>
    <property type="molecule type" value="Genomic_DNA"/>
</dbReference>
<comment type="caution">
    <text evidence="1">The sequence shown here is derived from an EMBL/GenBank/DDBJ whole genome shotgun (WGS) entry which is preliminary data.</text>
</comment>
<organism evidence="1 2">
    <name type="scientific">Altericroceibacterium endophyticum</name>
    <dbReference type="NCBI Taxonomy" id="1808508"/>
    <lineage>
        <taxon>Bacteria</taxon>
        <taxon>Pseudomonadati</taxon>
        <taxon>Pseudomonadota</taxon>
        <taxon>Alphaproteobacteria</taxon>
        <taxon>Sphingomonadales</taxon>
        <taxon>Erythrobacteraceae</taxon>
        <taxon>Altericroceibacterium</taxon>
    </lineage>
</organism>
<dbReference type="Proteomes" id="UP000438476">
    <property type="component" value="Unassembled WGS sequence"/>
</dbReference>
<dbReference type="AlphaFoldDB" id="A0A6I4T745"/>
<reference evidence="1 2" key="1">
    <citation type="submission" date="2019-12" db="EMBL/GenBank/DDBJ databases">
        <title>Genomic-based taxomic classification of the family Erythrobacteraceae.</title>
        <authorList>
            <person name="Xu L."/>
        </authorList>
    </citation>
    <scope>NUCLEOTIDE SEQUENCE [LARGE SCALE GENOMIC DNA]</scope>
    <source>
        <strain evidence="1 2">LMG 29518</strain>
    </source>
</reference>
<protein>
    <submittedName>
        <fullName evidence="1">Uncharacterized protein</fullName>
    </submittedName>
</protein>
<evidence type="ECO:0000313" key="1">
    <source>
        <dbReference type="EMBL" id="MXO66667.1"/>
    </source>
</evidence>